<accession>A0A811KKW3</accession>
<reference evidence="1" key="1">
    <citation type="submission" date="2020-09" db="EMBL/GenBank/DDBJ databases">
        <authorList>
            <person name="Kikuchi T."/>
        </authorList>
    </citation>
    <scope>NUCLEOTIDE SEQUENCE</scope>
    <source>
        <strain evidence="1">SH1</strain>
    </source>
</reference>
<dbReference type="EMBL" id="CAJFDH010000003">
    <property type="protein sequence ID" value="CAD5216863.1"/>
    <property type="molecule type" value="Genomic_DNA"/>
</dbReference>
<dbReference type="EMBL" id="CAJFCW020000003">
    <property type="protein sequence ID" value="CAG9106740.1"/>
    <property type="molecule type" value="Genomic_DNA"/>
</dbReference>
<evidence type="ECO:0000313" key="2">
    <source>
        <dbReference type="Proteomes" id="UP000614601"/>
    </source>
</evidence>
<dbReference type="AlphaFoldDB" id="A0A811KKW3"/>
<organism evidence="1 2">
    <name type="scientific">Bursaphelenchus okinawaensis</name>
    <dbReference type="NCBI Taxonomy" id="465554"/>
    <lineage>
        <taxon>Eukaryota</taxon>
        <taxon>Metazoa</taxon>
        <taxon>Ecdysozoa</taxon>
        <taxon>Nematoda</taxon>
        <taxon>Chromadorea</taxon>
        <taxon>Rhabditida</taxon>
        <taxon>Tylenchina</taxon>
        <taxon>Tylenchomorpha</taxon>
        <taxon>Aphelenchoidea</taxon>
        <taxon>Aphelenchoididae</taxon>
        <taxon>Bursaphelenchus</taxon>
    </lineage>
</organism>
<dbReference type="Proteomes" id="UP000614601">
    <property type="component" value="Unassembled WGS sequence"/>
</dbReference>
<name>A0A811KKW3_9BILA</name>
<evidence type="ECO:0000313" key="1">
    <source>
        <dbReference type="EMBL" id="CAD5216863.1"/>
    </source>
</evidence>
<keyword evidence="2" id="KW-1185">Reference proteome</keyword>
<protein>
    <submittedName>
        <fullName evidence="1">Uncharacterized protein</fullName>
    </submittedName>
</protein>
<proteinExistence type="predicted"/>
<dbReference type="Proteomes" id="UP000783686">
    <property type="component" value="Unassembled WGS sequence"/>
</dbReference>
<gene>
    <name evidence="1" type="ORF">BOKJ2_LOCUS6800</name>
</gene>
<comment type="caution">
    <text evidence="1">The sequence shown here is derived from an EMBL/GenBank/DDBJ whole genome shotgun (WGS) entry which is preliminary data.</text>
</comment>
<sequence>MFDNQKERTSLTYAKMIDLVIWFHRLHDSDQIQKVEYNDLNLMYNECVMAFTRVVEKIDVKERQEASKRICELLGS</sequence>